<evidence type="ECO:0000259" key="2">
    <source>
        <dbReference type="Pfam" id="PF13441"/>
    </source>
</evidence>
<name>A0ABP7WH42_9SPHI</name>
<accession>A0ABP7WH42</accession>
<gene>
    <name evidence="3" type="ORF">GCM10022392_07900</name>
</gene>
<evidence type="ECO:0000313" key="3">
    <source>
        <dbReference type="EMBL" id="GAA4089013.1"/>
    </source>
</evidence>
<protein>
    <recommendedName>
        <fullName evidence="2">YMGG-like Gly-zipper domain-containing protein</fullName>
    </recommendedName>
</protein>
<feature type="domain" description="YMGG-like Gly-zipper" evidence="2">
    <location>
        <begin position="35"/>
        <end position="76"/>
    </location>
</feature>
<dbReference type="EMBL" id="BAABCV010000002">
    <property type="protein sequence ID" value="GAA4089013.1"/>
    <property type="molecule type" value="Genomic_DNA"/>
</dbReference>
<dbReference type="RefSeq" id="WP_345101153.1">
    <property type="nucleotide sequence ID" value="NZ_BAABCV010000002.1"/>
</dbReference>
<keyword evidence="4" id="KW-1185">Reference proteome</keyword>
<comment type="caution">
    <text evidence="3">The sequence shown here is derived from an EMBL/GenBank/DDBJ whole genome shotgun (WGS) entry which is preliminary data.</text>
</comment>
<dbReference type="Proteomes" id="UP001500841">
    <property type="component" value="Unassembled WGS sequence"/>
</dbReference>
<reference evidence="4" key="1">
    <citation type="journal article" date="2019" name="Int. J. Syst. Evol. Microbiol.">
        <title>The Global Catalogue of Microorganisms (GCM) 10K type strain sequencing project: providing services to taxonomists for standard genome sequencing and annotation.</title>
        <authorList>
            <consortium name="The Broad Institute Genomics Platform"/>
            <consortium name="The Broad Institute Genome Sequencing Center for Infectious Disease"/>
            <person name="Wu L."/>
            <person name="Ma J."/>
        </authorList>
    </citation>
    <scope>NUCLEOTIDE SEQUENCE [LARGE SCALE GENOMIC DNA]</scope>
    <source>
        <strain evidence="4">JCM 17085</strain>
    </source>
</reference>
<sequence>MKKLIIYTGIVTSFLLASANFTQAQTKEHKPISSQGKGAIIGGAGGAVVGGIIGHNVGGALIGGAIGAGGGYIIGNEHRKAVEKKKRAAYRQAYYRKHGHYPNAYVYKKPTK</sequence>
<organism evidence="3 4">
    <name type="scientific">Mucilaginibacter panaciglaebae</name>
    <dbReference type="NCBI Taxonomy" id="502331"/>
    <lineage>
        <taxon>Bacteria</taxon>
        <taxon>Pseudomonadati</taxon>
        <taxon>Bacteroidota</taxon>
        <taxon>Sphingobacteriia</taxon>
        <taxon>Sphingobacteriales</taxon>
        <taxon>Sphingobacteriaceae</taxon>
        <taxon>Mucilaginibacter</taxon>
    </lineage>
</organism>
<feature type="chain" id="PRO_5047440319" description="YMGG-like Gly-zipper domain-containing protein" evidence="1">
    <location>
        <begin position="25"/>
        <end position="112"/>
    </location>
</feature>
<keyword evidence="1" id="KW-0732">Signal</keyword>
<dbReference type="InterPro" id="IPR027367">
    <property type="entry name" value="Gly-zipper_YMGG"/>
</dbReference>
<evidence type="ECO:0000256" key="1">
    <source>
        <dbReference type="SAM" id="SignalP"/>
    </source>
</evidence>
<dbReference type="Pfam" id="PF13441">
    <property type="entry name" value="Gly-zipper_YMGG"/>
    <property type="match status" value="1"/>
</dbReference>
<proteinExistence type="predicted"/>
<feature type="signal peptide" evidence="1">
    <location>
        <begin position="1"/>
        <end position="24"/>
    </location>
</feature>
<evidence type="ECO:0000313" key="4">
    <source>
        <dbReference type="Proteomes" id="UP001500841"/>
    </source>
</evidence>